<dbReference type="EMBL" id="NKXS01007194">
    <property type="protein sequence ID" value="PIN00062.1"/>
    <property type="molecule type" value="Genomic_DNA"/>
</dbReference>
<accession>A0A2G9G4E5</accession>
<keyword evidence="2" id="KW-0812">Transmembrane</keyword>
<dbReference type="AlphaFoldDB" id="A0A2G9G4E5"/>
<dbReference type="PANTHER" id="PTHR35697">
    <property type="entry name" value="OS08G0108300 PROTEIN"/>
    <property type="match status" value="1"/>
</dbReference>
<sequence>MPSLKNMAYPYYSPPPAPPPPPSPPPCNPPPPPHPCKEKIPPPPPSPPHSKHCHHKHCGHHHHHHPPNGSSPPTPTSNPASPPVSPRSHHPPKSHALTTPPQTPTYPPKVPPHGPIAPPKPTPGSPHCPPSPKPKPGCHKKPPKQEAPAYPPKTPSHRPKTPPVGPAAPPKMLPGSSHYSPSSAPKPNGPSQPPMPFTPTYAPNKTPRGPALPPNTSPESPHYPPSFTPKPSRHSPPIAPMSPFSNAVIPLPPNNSVRPPPSGSGGNHHTTVIAVCASLGGFFFLTFLTAGLFRLGKKKKLPAGIGAWFGAEEDPAPYGGVEEISEDSKGKPFDLSTVRNHSFQRRLGDGDRGSSRQPLGRPPLTELAALSHRPASKGPSTSKVRSGSPAGKQAWELMKDVMNPNDSGTPGDYTSDQLLDLGAGDPVSQEVDKRWVDENGKSKEEPAQMPRRKNPDVKQRRRPLKSTARKNQTENPRADVVSRFKDSDKFKNAVMDAAADIYEQTVQECRRILWETGRIAEEDLLLMDPNLPMNFNAQGAIEGPNDVDDDMDDDITPLP</sequence>
<feature type="compositionally biased region" description="Pro residues" evidence="1">
    <location>
        <begin position="210"/>
        <end position="228"/>
    </location>
</feature>
<dbReference type="Proteomes" id="UP000231279">
    <property type="component" value="Unassembled WGS sequence"/>
</dbReference>
<dbReference type="InterPro" id="IPR044950">
    <property type="entry name" value="TED6/7"/>
</dbReference>
<feature type="region of interest" description="Disordered" evidence="1">
    <location>
        <begin position="1"/>
        <end position="266"/>
    </location>
</feature>
<feature type="compositionally biased region" description="Basic residues" evidence="1">
    <location>
        <begin position="49"/>
        <end position="66"/>
    </location>
</feature>
<protein>
    <submittedName>
        <fullName evidence="3">Uncharacterized protein</fullName>
    </submittedName>
</protein>
<feature type="compositionally biased region" description="Pro residues" evidence="1">
    <location>
        <begin position="101"/>
        <end position="135"/>
    </location>
</feature>
<feature type="transmembrane region" description="Helical" evidence="2">
    <location>
        <begin position="272"/>
        <end position="293"/>
    </location>
</feature>
<keyword evidence="4" id="KW-1185">Reference proteome</keyword>
<feature type="compositionally biased region" description="Basic and acidic residues" evidence="1">
    <location>
        <begin position="430"/>
        <end position="446"/>
    </location>
</feature>
<reference evidence="4" key="1">
    <citation type="journal article" date="2018" name="Gigascience">
        <title>Genome assembly of the Pink Ipe (Handroanthus impetiginosus, Bignoniaceae), a highly valued, ecologically keystone Neotropical timber forest tree.</title>
        <authorList>
            <person name="Silva-Junior O.B."/>
            <person name="Grattapaglia D."/>
            <person name="Novaes E."/>
            <person name="Collevatti R.G."/>
        </authorList>
    </citation>
    <scope>NUCLEOTIDE SEQUENCE [LARGE SCALE GENOMIC DNA]</scope>
    <source>
        <strain evidence="4">cv. UFG-1</strain>
    </source>
</reference>
<evidence type="ECO:0000313" key="4">
    <source>
        <dbReference type="Proteomes" id="UP000231279"/>
    </source>
</evidence>
<evidence type="ECO:0000256" key="2">
    <source>
        <dbReference type="SAM" id="Phobius"/>
    </source>
</evidence>
<proteinExistence type="predicted"/>
<evidence type="ECO:0000313" key="3">
    <source>
        <dbReference type="EMBL" id="PIN00062.1"/>
    </source>
</evidence>
<dbReference type="GO" id="GO:0009834">
    <property type="term" value="P:plant-type secondary cell wall biogenesis"/>
    <property type="evidence" value="ECO:0007669"/>
    <property type="project" value="InterPro"/>
</dbReference>
<dbReference type="PANTHER" id="PTHR35697:SF6">
    <property type="entry name" value="LEUCINE-RICH REPEAT EXTENSIN-LIKE PROTEIN 3"/>
    <property type="match status" value="1"/>
</dbReference>
<feature type="compositionally biased region" description="Pro residues" evidence="1">
    <location>
        <begin position="187"/>
        <end position="197"/>
    </location>
</feature>
<gene>
    <name evidence="3" type="ORF">CDL12_27437</name>
</gene>
<dbReference type="OrthoDB" id="928678at2759"/>
<feature type="compositionally biased region" description="Pro residues" evidence="1">
    <location>
        <begin position="69"/>
        <end position="85"/>
    </location>
</feature>
<feature type="region of interest" description="Disordered" evidence="1">
    <location>
        <begin position="316"/>
        <end position="479"/>
    </location>
</feature>
<keyword evidence="2" id="KW-0472">Membrane</keyword>
<organism evidence="3 4">
    <name type="scientific">Handroanthus impetiginosus</name>
    <dbReference type="NCBI Taxonomy" id="429701"/>
    <lineage>
        <taxon>Eukaryota</taxon>
        <taxon>Viridiplantae</taxon>
        <taxon>Streptophyta</taxon>
        <taxon>Embryophyta</taxon>
        <taxon>Tracheophyta</taxon>
        <taxon>Spermatophyta</taxon>
        <taxon>Magnoliopsida</taxon>
        <taxon>eudicotyledons</taxon>
        <taxon>Gunneridae</taxon>
        <taxon>Pentapetalae</taxon>
        <taxon>asterids</taxon>
        <taxon>lamiids</taxon>
        <taxon>Lamiales</taxon>
        <taxon>Bignoniaceae</taxon>
        <taxon>Crescentiina</taxon>
        <taxon>Tabebuia alliance</taxon>
        <taxon>Handroanthus</taxon>
    </lineage>
</organism>
<evidence type="ECO:0000256" key="1">
    <source>
        <dbReference type="SAM" id="MobiDB-lite"/>
    </source>
</evidence>
<dbReference type="STRING" id="429701.A0A2G9G4E5"/>
<feature type="compositionally biased region" description="Pro residues" evidence="1">
    <location>
        <begin position="12"/>
        <end position="34"/>
    </location>
</feature>
<name>A0A2G9G4E5_9LAMI</name>
<feature type="compositionally biased region" description="Basic residues" evidence="1">
    <location>
        <begin position="459"/>
        <end position="468"/>
    </location>
</feature>
<comment type="caution">
    <text evidence="3">The sequence shown here is derived from an EMBL/GenBank/DDBJ whole genome shotgun (WGS) entry which is preliminary data.</text>
</comment>
<feature type="compositionally biased region" description="Pro residues" evidence="1">
    <location>
        <begin position="161"/>
        <end position="172"/>
    </location>
</feature>
<feature type="region of interest" description="Disordered" evidence="1">
    <location>
        <begin position="538"/>
        <end position="559"/>
    </location>
</feature>
<feature type="compositionally biased region" description="Acidic residues" evidence="1">
    <location>
        <begin position="545"/>
        <end position="559"/>
    </location>
</feature>
<feature type="compositionally biased region" description="Pro residues" evidence="1">
    <location>
        <begin position="250"/>
        <end position="262"/>
    </location>
</feature>
<keyword evidence="2" id="KW-1133">Transmembrane helix</keyword>
<feature type="compositionally biased region" description="Polar residues" evidence="1">
    <location>
        <begin position="404"/>
        <end position="417"/>
    </location>
</feature>